<comment type="caution">
    <text evidence="1">The sequence shown here is derived from an EMBL/GenBank/DDBJ whole genome shotgun (WGS) entry which is preliminary data.</text>
</comment>
<keyword evidence="2" id="KW-1185">Reference proteome</keyword>
<protein>
    <submittedName>
        <fullName evidence="1">Uncharacterized protein</fullName>
    </submittedName>
</protein>
<gene>
    <name evidence="1" type="ORF">PT974_12202</name>
</gene>
<sequence length="337" mass="38239">MARTKRKARVNTGGRGSKRCLTTAARESVAVPVITITDPPSMWTLKASLLFRAGEMVWYRDTTGLRLAVIQAPPKNSTYRLLPLGYQTLFQQKDQIVFMNENNLLPFRCRSLPPNGIIPEGKVRFDDLFRDAGTSTKMLELMNLGASKMAAMMISCHTSLWTRQDKEINSYRGCFFGAERIEIGDCLSLRGPLPGQTGTWTNVLEVRKIYTLENHYPGYVICRGSVYELAEGTESSEDFNPETLPAALQHEQDYQRYWTLFDADISVTELCISGRFYPTEQITSLSHEVAVFNDRMDIKEWYVEQKLNRLDSLGASIPENSALSLEPYVIEERSISF</sequence>
<dbReference type="EMBL" id="JAVFKD010000016">
    <property type="protein sequence ID" value="KAK5988065.1"/>
    <property type="molecule type" value="Genomic_DNA"/>
</dbReference>
<accession>A0ABR0S8G3</accession>
<dbReference type="Proteomes" id="UP001338125">
    <property type="component" value="Unassembled WGS sequence"/>
</dbReference>
<name>A0ABR0S8G3_9HYPO</name>
<reference evidence="1 2" key="1">
    <citation type="submission" date="2024-01" db="EMBL/GenBank/DDBJ databases">
        <title>Complete genome of Cladobotryum mycophilum ATHUM6906.</title>
        <authorList>
            <person name="Christinaki A.C."/>
            <person name="Myridakis A.I."/>
            <person name="Kouvelis V.N."/>
        </authorList>
    </citation>
    <scope>NUCLEOTIDE SEQUENCE [LARGE SCALE GENOMIC DNA]</scope>
    <source>
        <strain evidence="1 2">ATHUM6906</strain>
    </source>
</reference>
<evidence type="ECO:0000313" key="2">
    <source>
        <dbReference type="Proteomes" id="UP001338125"/>
    </source>
</evidence>
<organism evidence="1 2">
    <name type="scientific">Cladobotryum mycophilum</name>
    <dbReference type="NCBI Taxonomy" id="491253"/>
    <lineage>
        <taxon>Eukaryota</taxon>
        <taxon>Fungi</taxon>
        <taxon>Dikarya</taxon>
        <taxon>Ascomycota</taxon>
        <taxon>Pezizomycotina</taxon>
        <taxon>Sordariomycetes</taxon>
        <taxon>Hypocreomycetidae</taxon>
        <taxon>Hypocreales</taxon>
        <taxon>Hypocreaceae</taxon>
        <taxon>Cladobotryum</taxon>
    </lineage>
</organism>
<proteinExistence type="predicted"/>
<evidence type="ECO:0000313" key="1">
    <source>
        <dbReference type="EMBL" id="KAK5988065.1"/>
    </source>
</evidence>